<dbReference type="PANTHER" id="PTHR22990:SF15">
    <property type="entry name" value="F-BOX ONLY PROTEIN 10"/>
    <property type="match status" value="1"/>
</dbReference>
<comment type="pathway">
    <text evidence="1">Protein modification; protein ubiquitination.</text>
</comment>
<dbReference type="InterPro" id="IPR011050">
    <property type="entry name" value="Pectin_lyase_fold/virulence"/>
</dbReference>
<evidence type="ECO:0000256" key="2">
    <source>
        <dbReference type="ARBA" id="ARBA00022737"/>
    </source>
</evidence>
<feature type="domain" description="LTD" evidence="5">
    <location>
        <begin position="55"/>
        <end position="152"/>
    </location>
</feature>
<keyword evidence="2" id="KW-0677">Repeat</keyword>
<dbReference type="Pfam" id="PF13229">
    <property type="entry name" value="Beta_helix"/>
    <property type="match status" value="1"/>
</dbReference>
<gene>
    <name evidence="6" type="ORF">MFHEKKGA_00015</name>
</gene>
<organism evidence="6">
    <name type="scientific">Candidatus Methanogaster sp. ANME-2c ERB4</name>
    <dbReference type="NCBI Taxonomy" id="2759911"/>
    <lineage>
        <taxon>Archaea</taxon>
        <taxon>Methanobacteriati</taxon>
        <taxon>Methanobacteriota</taxon>
        <taxon>Stenosarchaea group</taxon>
        <taxon>Methanomicrobia</taxon>
        <taxon>Methanosarcinales</taxon>
        <taxon>ANME-2 cluster</taxon>
        <taxon>Candidatus Methanogasteraceae</taxon>
        <taxon>Candidatus Methanogaster</taxon>
    </lineage>
</organism>
<dbReference type="InterPro" id="IPR012334">
    <property type="entry name" value="Pectin_lyas_fold"/>
</dbReference>
<evidence type="ECO:0000256" key="1">
    <source>
        <dbReference type="ARBA" id="ARBA00004906"/>
    </source>
</evidence>
<accession>A0A7G9YDN8</accession>
<dbReference type="SUPFAM" id="SSF51126">
    <property type="entry name" value="Pectin lyase-like"/>
    <property type="match status" value="2"/>
</dbReference>
<dbReference type="Pfam" id="PF05048">
    <property type="entry name" value="NosD"/>
    <property type="match status" value="1"/>
</dbReference>
<dbReference type="InterPro" id="IPR007742">
    <property type="entry name" value="NosD_dom"/>
</dbReference>
<dbReference type="SMART" id="SM00722">
    <property type="entry name" value="CASH"/>
    <property type="match status" value="2"/>
</dbReference>
<dbReference type="InterPro" id="IPR036415">
    <property type="entry name" value="Lamin_tail_dom_sf"/>
</dbReference>
<dbReference type="NCBIfam" id="TIGR03804">
    <property type="entry name" value="para_beta_helix"/>
    <property type="match status" value="5"/>
</dbReference>
<feature type="region of interest" description="Disordered" evidence="4">
    <location>
        <begin position="324"/>
        <end position="345"/>
    </location>
</feature>
<dbReference type="SMART" id="SM00710">
    <property type="entry name" value="PbH1"/>
    <property type="match status" value="9"/>
</dbReference>
<dbReference type="PROSITE" id="PS51257">
    <property type="entry name" value="PROKAR_LIPOPROTEIN"/>
    <property type="match status" value="1"/>
</dbReference>
<dbReference type="SUPFAM" id="SSF74853">
    <property type="entry name" value="Lamin A/C globular tail domain"/>
    <property type="match status" value="1"/>
</dbReference>
<dbReference type="PANTHER" id="PTHR22990">
    <property type="entry name" value="F-BOX ONLY PROTEIN"/>
    <property type="match status" value="1"/>
</dbReference>
<protein>
    <recommendedName>
        <fullName evidence="5">LTD domain-containing protein</fullName>
    </recommendedName>
</protein>
<dbReference type="PROSITE" id="PS51841">
    <property type="entry name" value="LTD"/>
    <property type="match status" value="1"/>
</dbReference>
<keyword evidence="3" id="KW-0833">Ubl conjugation pathway</keyword>
<dbReference type="AlphaFoldDB" id="A0A7G9YDN8"/>
<evidence type="ECO:0000256" key="4">
    <source>
        <dbReference type="SAM" id="MobiDB-lite"/>
    </source>
</evidence>
<reference evidence="6" key="1">
    <citation type="submission" date="2020-06" db="EMBL/GenBank/DDBJ databases">
        <title>Unique genomic features of the anaerobic methanotrophic archaea.</title>
        <authorList>
            <person name="Chadwick G.L."/>
            <person name="Skennerton C.T."/>
            <person name="Laso-Perez R."/>
            <person name="Leu A.O."/>
            <person name="Speth D.R."/>
            <person name="Yu H."/>
            <person name="Morgan-Lang C."/>
            <person name="Hatzenpichler R."/>
            <person name="Goudeau D."/>
            <person name="Malmstrom R."/>
            <person name="Brazelton W.J."/>
            <person name="Woyke T."/>
            <person name="Hallam S.J."/>
            <person name="Tyson G.W."/>
            <person name="Wegener G."/>
            <person name="Boetius A."/>
            <person name="Orphan V."/>
        </authorList>
    </citation>
    <scope>NUCLEOTIDE SEQUENCE</scope>
</reference>
<dbReference type="InterPro" id="IPR051550">
    <property type="entry name" value="SCF-Subunits/Alg-Epimerases"/>
</dbReference>
<dbReference type="InterPro" id="IPR006626">
    <property type="entry name" value="PbH1"/>
</dbReference>
<dbReference type="Gene3D" id="2.160.20.10">
    <property type="entry name" value="Single-stranded right-handed beta-helix, Pectin lyase-like"/>
    <property type="match status" value="1"/>
</dbReference>
<evidence type="ECO:0000259" key="5">
    <source>
        <dbReference type="PROSITE" id="PS51841"/>
    </source>
</evidence>
<dbReference type="EMBL" id="MT631169">
    <property type="protein sequence ID" value="QNO46122.1"/>
    <property type="molecule type" value="Genomic_DNA"/>
</dbReference>
<dbReference type="Pfam" id="PF00932">
    <property type="entry name" value="LTD"/>
    <property type="match status" value="1"/>
</dbReference>
<sequence length="595" mass="65497">MTKLRLHSLVLITLFLFLSCITVVQAVGWVEISDAPCPGGYGEAAFYMFDRSDESDPPAHIVINEIEQNPAGFDDGYEWVELYNPTTSDVNLDGWKLSTTHGKTVTVTLHETIPANGYFVYTHAKQWLDNEDESVTLRDPQLNEIDRTPYLTEPYRVDNGYYSWQRYPNGNDTDTGSDWMFRALTKGHGSCGELPPETIYVDDDFVDDPPNHKWNTIQEGIDDASDGATIIVSDGIYNENVDVGKCLTIRSENGADATIVQAASSSDHVFEVTADWVTISGFTVMGATYGDGIYLRNVNHCSISDNHASNNECGIDLSSSSGNVLTSNSADENSDDGIRVSGSDKNDYNNSIDTTNTVNDRPVYYFFNKNGVVLNELDAGHLTLAYCSECTIKNNNVSNGDGIWLSHSSNNTLTSNTANSNSNYGIYISFSSNNTLTSNLMSDNRYNFGISGWNDSYFDNTIDTTNRVNGKPVHYIQDADGLTFDCDTHADAGTIYCIRCNNITIQDIILTDDGAGVVFWKTNNSRVENVNASNNSDGISMLYSSNNTIIANTCSNNDDGGICMLYSGNNTLKNNNASNKMGHLLVSFEQQHPHK</sequence>
<feature type="compositionally biased region" description="Basic and acidic residues" evidence="4">
    <location>
        <begin position="336"/>
        <end position="345"/>
    </location>
</feature>
<evidence type="ECO:0000256" key="3">
    <source>
        <dbReference type="ARBA" id="ARBA00022786"/>
    </source>
</evidence>
<dbReference type="Gene3D" id="2.60.40.1260">
    <property type="entry name" value="Lamin Tail domain"/>
    <property type="match status" value="1"/>
</dbReference>
<dbReference type="InterPro" id="IPR001322">
    <property type="entry name" value="Lamin_tail_dom"/>
</dbReference>
<evidence type="ECO:0000313" key="6">
    <source>
        <dbReference type="EMBL" id="QNO46122.1"/>
    </source>
</evidence>
<proteinExistence type="predicted"/>
<name>A0A7G9YDN8_9EURY</name>
<dbReference type="InterPro" id="IPR006633">
    <property type="entry name" value="Carb-bd_sugar_hydrolysis-dom"/>
</dbReference>
<dbReference type="InterPro" id="IPR039448">
    <property type="entry name" value="Beta_helix"/>
</dbReference>
<dbReference type="InterPro" id="IPR022441">
    <property type="entry name" value="Para_beta_helix_rpt-2"/>
</dbReference>